<dbReference type="Proteomes" id="UP001152562">
    <property type="component" value="Unassembled WGS sequence"/>
</dbReference>
<reference evidence="2" key="1">
    <citation type="submission" date="2022-05" db="EMBL/GenBank/DDBJ databases">
        <authorList>
            <person name="Okamura Y."/>
        </authorList>
    </citation>
    <scope>NUCLEOTIDE SEQUENCE</scope>
</reference>
<evidence type="ECO:0000313" key="3">
    <source>
        <dbReference type="Proteomes" id="UP001152562"/>
    </source>
</evidence>
<name>A0A9P0TLP4_PIEBR</name>
<feature type="region of interest" description="Disordered" evidence="1">
    <location>
        <begin position="42"/>
        <end position="69"/>
    </location>
</feature>
<keyword evidence="3" id="KW-1185">Reference proteome</keyword>
<gene>
    <name evidence="2" type="ORF">PIBRA_LOCUS8639</name>
</gene>
<sequence>MLSSASSDRAALELGCIIRKWHMIALAILHNIAIDIKGDRDVTYDDTENAPEEPSPTQAPPGNQAGQAA</sequence>
<accession>A0A9P0TLP4</accession>
<organism evidence="2 3">
    <name type="scientific">Pieris brassicae</name>
    <name type="common">White butterfly</name>
    <name type="synonym">Large white butterfly</name>
    <dbReference type="NCBI Taxonomy" id="7116"/>
    <lineage>
        <taxon>Eukaryota</taxon>
        <taxon>Metazoa</taxon>
        <taxon>Ecdysozoa</taxon>
        <taxon>Arthropoda</taxon>
        <taxon>Hexapoda</taxon>
        <taxon>Insecta</taxon>
        <taxon>Pterygota</taxon>
        <taxon>Neoptera</taxon>
        <taxon>Endopterygota</taxon>
        <taxon>Lepidoptera</taxon>
        <taxon>Glossata</taxon>
        <taxon>Ditrysia</taxon>
        <taxon>Papilionoidea</taxon>
        <taxon>Pieridae</taxon>
        <taxon>Pierinae</taxon>
        <taxon>Pieris</taxon>
    </lineage>
</organism>
<dbReference type="AlphaFoldDB" id="A0A9P0TLP4"/>
<evidence type="ECO:0000256" key="1">
    <source>
        <dbReference type="SAM" id="MobiDB-lite"/>
    </source>
</evidence>
<feature type="compositionally biased region" description="Low complexity" evidence="1">
    <location>
        <begin position="60"/>
        <end position="69"/>
    </location>
</feature>
<comment type="caution">
    <text evidence="2">The sequence shown here is derived from an EMBL/GenBank/DDBJ whole genome shotgun (WGS) entry which is preliminary data.</text>
</comment>
<protein>
    <submittedName>
        <fullName evidence="2">Uncharacterized protein</fullName>
    </submittedName>
</protein>
<evidence type="ECO:0000313" key="2">
    <source>
        <dbReference type="EMBL" id="CAH4032223.1"/>
    </source>
</evidence>
<proteinExistence type="predicted"/>
<dbReference type="EMBL" id="CALOZG010000027">
    <property type="protein sequence ID" value="CAH4032223.1"/>
    <property type="molecule type" value="Genomic_DNA"/>
</dbReference>